<dbReference type="GeneID" id="64655602"/>
<dbReference type="AlphaFoldDB" id="A0AAD4HMT6"/>
<comment type="caution">
    <text evidence="1">The sequence shown here is derived from an EMBL/GenBank/DDBJ whole genome shotgun (WGS) entry which is preliminary data.</text>
</comment>
<evidence type="ECO:0000313" key="1">
    <source>
        <dbReference type="EMBL" id="KAG1902428.1"/>
    </source>
</evidence>
<dbReference type="RefSeq" id="XP_041228003.1">
    <property type="nucleotide sequence ID" value="XM_041361304.1"/>
</dbReference>
<gene>
    <name evidence="1" type="ORF">F5891DRAFT_1023906</name>
</gene>
<organism evidence="1 2">
    <name type="scientific">Suillus fuscotomentosus</name>
    <dbReference type="NCBI Taxonomy" id="1912939"/>
    <lineage>
        <taxon>Eukaryota</taxon>
        <taxon>Fungi</taxon>
        <taxon>Dikarya</taxon>
        <taxon>Basidiomycota</taxon>
        <taxon>Agaricomycotina</taxon>
        <taxon>Agaricomycetes</taxon>
        <taxon>Agaricomycetidae</taxon>
        <taxon>Boletales</taxon>
        <taxon>Suillineae</taxon>
        <taxon>Suillaceae</taxon>
        <taxon>Suillus</taxon>
    </lineage>
</organism>
<keyword evidence="2" id="KW-1185">Reference proteome</keyword>
<dbReference type="Proteomes" id="UP001195769">
    <property type="component" value="Unassembled WGS sequence"/>
</dbReference>
<evidence type="ECO:0000313" key="2">
    <source>
        <dbReference type="Proteomes" id="UP001195769"/>
    </source>
</evidence>
<dbReference type="EMBL" id="JABBWK010000017">
    <property type="protein sequence ID" value="KAG1902428.1"/>
    <property type="molecule type" value="Genomic_DNA"/>
</dbReference>
<name>A0AAD4HMT6_9AGAM</name>
<sequence length="66" mass="7349">MMHYCRISRYFGAIVPAVFNVFSSEGFLVINCIIGEQTLASLSSRFDDTLGIISLVVCLNSSRRTK</sequence>
<protein>
    <submittedName>
        <fullName evidence="1">Uncharacterized protein</fullName>
    </submittedName>
</protein>
<accession>A0AAD4HMT6</accession>
<reference evidence="1" key="1">
    <citation type="journal article" date="2020" name="New Phytol.">
        <title>Comparative genomics reveals dynamic genome evolution in host specialist ectomycorrhizal fungi.</title>
        <authorList>
            <person name="Lofgren L.A."/>
            <person name="Nguyen N.H."/>
            <person name="Vilgalys R."/>
            <person name="Ruytinx J."/>
            <person name="Liao H.L."/>
            <person name="Branco S."/>
            <person name="Kuo A."/>
            <person name="LaButti K."/>
            <person name="Lipzen A."/>
            <person name="Andreopoulos W."/>
            <person name="Pangilinan J."/>
            <person name="Riley R."/>
            <person name="Hundley H."/>
            <person name="Na H."/>
            <person name="Barry K."/>
            <person name="Grigoriev I.V."/>
            <person name="Stajich J.E."/>
            <person name="Kennedy P.G."/>
        </authorList>
    </citation>
    <scope>NUCLEOTIDE SEQUENCE</scope>
    <source>
        <strain evidence="1">FC203</strain>
    </source>
</reference>
<proteinExistence type="predicted"/>